<gene>
    <name evidence="10" type="ORF">URODEC1_LOCUS70929</name>
</gene>
<feature type="compositionally biased region" description="Polar residues" evidence="8">
    <location>
        <begin position="62"/>
        <end position="71"/>
    </location>
</feature>
<dbReference type="InterPro" id="IPR001005">
    <property type="entry name" value="SANT/Myb"/>
</dbReference>
<evidence type="ECO:0000256" key="6">
    <source>
        <dbReference type="ARBA" id="ARBA00023163"/>
    </source>
</evidence>
<dbReference type="EMBL" id="OZ075138">
    <property type="protein sequence ID" value="CAL5012586.1"/>
    <property type="molecule type" value="Genomic_DNA"/>
</dbReference>
<keyword evidence="2" id="KW-0217">Developmental protein</keyword>
<dbReference type="InterPro" id="IPR009057">
    <property type="entry name" value="Homeodomain-like_sf"/>
</dbReference>
<keyword evidence="5" id="KW-0238">DNA-binding</keyword>
<proteinExistence type="predicted"/>
<sequence>MEARAASAAPDLSLHISLPSSVAASPSPSPAPGRLGGAAGGGGGGRGAHHPAAGGDPWRRLNGSTASTELSLSPPPRQEPASGGDALPWRLRPPPVTPVANYPTSSPFSSAAATTEAAAAAAPPPAAFVPVTVPRLSLDAAAEAQAARARPINGVPVYTSSPRTAAAAGHHPFLGAAVGDYRHGHHHPKVVGLYNPYHHHASSWPSSLRSTTASPTDPAAAAALLSPSAYHRMLSGTGRLHLHGMLADTLRGYGGGHHHQPHHFAAGGGGLASSARYMAKFPGSRRGMRAPRMRWTSSLHARFVHAVELLGGHERATPKSVLELMDVKDLTLAHVKSHLQMYRTVKSTDKPATSSGPADGGGSGDDDLPDAGQAPSAGGDASPQPFPRHRSASSEGAASHAGGDVEFSSADDSDGGRERSGGASSRDQWLPSGACNEDTHRSVGISPTIEDMEPCRSVGLHQQIPNHELSCPSPSLEFTLGRPNWNGVEHD</sequence>
<feature type="domain" description="Myb-like" evidence="9">
    <location>
        <begin position="292"/>
        <end position="343"/>
    </location>
</feature>
<evidence type="ECO:0000256" key="3">
    <source>
        <dbReference type="ARBA" id="ARBA00022782"/>
    </source>
</evidence>
<dbReference type="PANTHER" id="PTHR31496">
    <property type="entry name" value="TRANSCRIPTION FACTOR KAN2-RELATED"/>
    <property type="match status" value="1"/>
</dbReference>
<evidence type="ECO:0000313" key="11">
    <source>
        <dbReference type="Proteomes" id="UP001497457"/>
    </source>
</evidence>
<feature type="compositionally biased region" description="Low complexity" evidence="8">
    <location>
        <begin position="393"/>
        <end position="402"/>
    </location>
</feature>
<evidence type="ECO:0000256" key="7">
    <source>
        <dbReference type="ARBA" id="ARBA00023242"/>
    </source>
</evidence>
<evidence type="ECO:0000256" key="4">
    <source>
        <dbReference type="ARBA" id="ARBA00023015"/>
    </source>
</evidence>
<feature type="region of interest" description="Disordered" evidence="8">
    <location>
        <begin position="19"/>
        <end position="108"/>
    </location>
</feature>
<dbReference type="AlphaFoldDB" id="A0ABC9C0D6"/>
<keyword evidence="11" id="KW-1185">Reference proteome</keyword>
<dbReference type="InterPro" id="IPR044847">
    <property type="entry name" value="KAN_fam"/>
</dbReference>
<dbReference type="Pfam" id="PF00249">
    <property type="entry name" value="Myb_DNA-binding"/>
    <property type="match status" value="1"/>
</dbReference>
<feature type="region of interest" description="Disordered" evidence="8">
    <location>
        <begin position="344"/>
        <end position="450"/>
    </location>
</feature>
<keyword evidence="4" id="KW-0805">Transcription regulation</keyword>
<reference evidence="11" key="1">
    <citation type="submission" date="2024-06" db="EMBL/GenBank/DDBJ databases">
        <authorList>
            <person name="Ryan C."/>
        </authorList>
    </citation>
    <scope>NUCLEOTIDE SEQUENCE [LARGE SCALE GENOMIC DNA]</scope>
</reference>
<accession>A0ABC9C0D6</accession>
<dbReference type="Proteomes" id="UP001497457">
    <property type="component" value="Chromosome 28b"/>
</dbReference>
<name>A0ABC9C0D6_9POAL</name>
<dbReference type="PANTHER" id="PTHR31496:SF47">
    <property type="entry name" value="TRANSCRIPTION REPRESSOR KAN1"/>
    <property type="match status" value="1"/>
</dbReference>
<evidence type="ECO:0000313" key="10">
    <source>
        <dbReference type="EMBL" id="CAL5012586.1"/>
    </source>
</evidence>
<organism evidence="10 11">
    <name type="scientific">Urochloa decumbens</name>
    <dbReference type="NCBI Taxonomy" id="240449"/>
    <lineage>
        <taxon>Eukaryota</taxon>
        <taxon>Viridiplantae</taxon>
        <taxon>Streptophyta</taxon>
        <taxon>Embryophyta</taxon>
        <taxon>Tracheophyta</taxon>
        <taxon>Spermatophyta</taxon>
        <taxon>Magnoliopsida</taxon>
        <taxon>Liliopsida</taxon>
        <taxon>Poales</taxon>
        <taxon>Poaceae</taxon>
        <taxon>PACMAD clade</taxon>
        <taxon>Panicoideae</taxon>
        <taxon>Panicodae</taxon>
        <taxon>Paniceae</taxon>
        <taxon>Melinidinae</taxon>
        <taxon>Urochloa</taxon>
    </lineage>
</organism>
<keyword evidence="7" id="KW-0539">Nucleus</keyword>
<evidence type="ECO:0000256" key="5">
    <source>
        <dbReference type="ARBA" id="ARBA00023125"/>
    </source>
</evidence>
<protein>
    <recommendedName>
        <fullName evidence="9">Myb-like domain-containing protein</fullName>
    </recommendedName>
</protein>
<evidence type="ECO:0000259" key="9">
    <source>
        <dbReference type="Pfam" id="PF00249"/>
    </source>
</evidence>
<dbReference type="InterPro" id="IPR006447">
    <property type="entry name" value="Myb_dom_plants"/>
</dbReference>
<dbReference type="FunFam" id="1.10.10.60:FF:000002">
    <property type="entry name" value="Myb family transcription factor"/>
    <property type="match status" value="1"/>
</dbReference>
<evidence type="ECO:0000256" key="1">
    <source>
        <dbReference type="ARBA" id="ARBA00004123"/>
    </source>
</evidence>
<evidence type="ECO:0000256" key="2">
    <source>
        <dbReference type="ARBA" id="ARBA00022473"/>
    </source>
</evidence>
<comment type="subcellular location">
    <subcellularLocation>
        <location evidence="1">Nucleus</location>
    </subcellularLocation>
</comment>
<dbReference type="Gene3D" id="1.10.10.60">
    <property type="entry name" value="Homeodomain-like"/>
    <property type="match status" value="1"/>
</dbReference>
<evidence type="ECO:0000256" key="8">
    <source>
        <dbReference type="SAM" id="MobiDB-lite"/>
    </source>
</evidence>
<feature type="compositionally biased region" description="Gly residues" evidence="8">
    <location>
        <begin position="34"/>
        <end position="46"/>
    </location>
</feature>
<keyword evidence="6" id="KW-0804">Transcription</keyword>
<dbReference type="SUPFAM" id="SSF46689">
    <property type="entry name" value="Homeodomain-like"/>
    <property type="match status" value="1"/>
</dbReference>
<dbReference type="NCBIfam" id="TIGR01557">
    <property type="entry name" value="myb_SHAQKYF"/>
    <property type="match status" value="1"/>
</dbReference>
<reference evidence="10 11" key="2">
    <citation type="submission" date="2024-10" db="EMBL/GenBank/DDBJ databases">
        <authorList>
            <person name="Ryan C."/>
        </authorList>
    </citation>
    <scope>NUCLEOTIDE SEQUENCE [LARGE SCALE GENOMIC DNA]</scope>
</reference>
<keyword evidence="3" id="KW-0221">Differentiation</keyword>
<dbReference type="GO" id="GO:0030154">
    <property type="term" value="P:cell differentiation"/>
    <property type="evidence" value="ECO:0007669"/>
    <property type="project" value="UniProtKB-KW"/>
</dbReference>
<dbReference type="GO" id="GO:0005634">
    <property type="term" value="C:nucleus"/>
    <property type="evidence" value="ECO:0007669"/>
    <property type="project" value="UniProtKB-SubCell"/>
</dbReference>
<dbReference type="GO" id="GO:0003677">
    <property type="term" value="F:DNA binding"/>
    <property type="evidence" value="ECO:0007669"/>
    <property type="project" value="UniProtKB-KW"/>
</dbReference>